<keyword evidence="2" id="KW-1185">Reference proteome</keyword>
<evidence type="ECO:0000313" key="1">
    <source>
        <dbReference type="EMBL" id="MED6220870.1"/>
    </source>
</evidence>
<dbReference type="EMBL" id="JASCZI010272185">
    <property type="protein sequence ID" value="MED6220870.1"/>
    <property type="molecule type" value="Genomic_DNA"/>
</dbReference>
<proteinExistence type="predicted"/>
<protein>
    <recommendedName>
        <fullName evidence="3">Protein FAR1-RELATED SEQUENCE</fullName>
    </recommendedName>
</protein>
<comment type="caution">
    <text evidence="1">The sequence shown here is derived from an EMBL/GenBank/DDBJ whole genome shotgun (WGS) entry which is preliminary data.</text>
</comment>
<gene>
    <name evidence="1" type="ORF">PIB30_048944</name>
</gene>
<name>A0ABU6ZFX9_9FABA</name>
<reference evidence="1 2" key="1">
    <citation type="journal article" date="2023" name="Plants (Basel)">
        <title>Bridging the Gap: Combining Genomics and Transcriptomics Approaches to Understand Stylosanthes scabra, an Orphan Legume from the Brazilian Caatinga.</title>
        <authorList>
            <person name="Ferreira-Neto J.R.C."/>
            <person name="da Silva M.D."/>
            <person name="Binneck E."/>
            <person name="de Melo N.F."/>
            <person name="da Silva R.H."/>
            <person name="de Melo A.L.T.M."/>
            <person name="Pandolfi V."/>
            <person name="Bustamante F.O."/>
            <person name="Brasileiro-Vidal A.C."/>
            <person name="Benko-Iseppon A.M."/>
        </authorList>
    </citation>
    <scope>NUCLEOTIDE SEQUENCE [LARGE SCALE GENOMIC DNA]</scope>
    <source>
        <tissue evidence="1">Leaves</tissue>
    </source>
</reference>
<organism evidence="1 2">
    <name type="scientific">Stylosanthes scabra</name>
    <dbReference type="NCBI Taxonomy" id="79078"/>
    <lineage>
        <taxon>Eukaryota</taxon>
        <taxon>Viridiplantae</taxon>
        <taxon>Streptophyta</taxon>
        <taxon>Embryophyta</taxon>
        <taxon>Tracheophyta</taxon>
        <taxon>Spermatophyta</taxon>
        <taxon>Magnoliopsida</taxon>
        <taxon>eudicotyledons</taxon>
        <taxon>Gunneridae</taxon>
        <taxon>Pentapetalae</taxon>
        <taxon>rosids</taxon>
        <taxon>fabids</taxon>
        <taxon>Fabales</taxon>
        <taxon>Fabaceae</taxon>
        <taxon>Papilionoideae</taxon>
        <taxon>50 kb inversion clade</taxon>
        <taxon>dalbergioids sensu lato</taxon>
        <taxon>Dalbergieae</taxon>
        <taxon>Pterocarpus clade</taxon>
        <taxon>Stylosanthes</taxon>
    </lineage>
</organism>
<evidence type="ECO:0000313" key="2">
    <source>
        <dbReference type="Proteomes" id="UP001341840"/>
    </source>
</evidence>
<accession>A0ABU6ZFX9</accession>
<dbReference type="Proteomes" id="UP001341840">
    <property type="component" value="Unassembled WGS sequence"/>
</dbReference>
<sequence length="188" mass="21577">MEGWWWKYYSPPTSNYRNFQSGAPTAAPFVAMRSFSPSSILFEQSGTSEAYVDTYVFERGNQLITSFTLIKFLSFVVMYNSSKKSKEEVDDTHDLSFDYKCSSDESDDMTNVDVNMLEGNVINIDGEEKLLTNLTTEDIWGLVFDSESEVCDFYARYASYHGFVSRKNFRSVDFNDNINIIQLVCNKA</sequence>
<evidence type="ECO:0008006" key="3">
    <source>
        <dbReference type="Google" id="ProtNLM"/>
    </source>
</evidence>